<dbReference type="RefSeq" id="WP_117418956.1">
    <property type="nucleotide sequence ID" value="NZ_QOHO01000071.1"/>
</dbReference>
<feature type="domain" description="Peptidase S8/S53" evidence="6">
    <location>
        <begin position="96"/>
        <end position="258"/>
    </location>
</feature>
<proteinExistence type="inferred from homology"/>
<keyword evidence="4" id="KW-0720">Serine protease</keyword>
<reference evidence="7 8" key="1">
    <citation type="submission" date="2018-07" db="EMBL/GenBank/DDBJ databases">
        <title>New species, Clostridium PI-S10-A1B.</title>
        <authorList>
            <person name="Krishna G."/>
            <person name="Summeta K."/>
            <person name="Shikha S."/>
            <person name="Prabhu P.B."/>
            <person name="Suresh K."/>
        </authorList>
    </citation>
    <scope>NUCLEOTIDE SEQUENCE [LARGE SCALE GENOMIC DNA]</scope>
    <source>
        <strain evidence="7 8">PI-S10-A1B</strain>
    </source>
</reference>
<dbReference type="InterPro" id="IPR034045">
    <property type="entry name" value="Pep_S8_CspA-like"/>
</dbReference>
<dbReference type="GO" id="GO:0004252">
    <property type="term" value="F:serine-type endopeptidase activity"/>
    <property type="evidence" value="ECO:0007669"/>
    <property type="project" value="InterPro"/>
</dbReference>
<dbReference type="InterPro" id="IPR015500">
    <property type="entry name" value="Peptidase_S8_subtilisin-rel"/>
</dbReference>
<organism evidence="7 8">
    <name type="scientific">Lacrimispora amygdalina</name>
    <dbReference type="NCBI Taxonomy" id="253257"/>
    <lineage>
        <taxon>Bacteria</taxon>
        <taxon>Bacillati</taxon>
        <taxon>Bacillota</taxon>
        <taxon>Clostridia</taxon>
        <taxon>Lachnospirales</taxon>
        <taxon>Lachnospiraceae</taxon>
        <taxon>Lacrimispora</taxon>
    </lineage>
</organism>
<dbReference type="InterPro" id="IPR017310">
    <property type="entry name" value="Pept_S8A_subtilisin_clostridia"/>
</dbReference>
<dbReference type="OrthoDB" id="2744137at2"/>
<evidence type="ECO:0000256" key="2">
    <source>
        <dbReference type="ARBA" id="ARBA00022670"/>
    </source>
</evidence>
<gene>
    <name evidence="7" type="ORF">DS742_21185</name>
</gene>
<dbReference type="InterPro" id="IPR036852">
    <property type="entry name" value="Peptidase_S8/S53_dom_sf"/>
</dbReference>
<dbReference type="PRINTS" id="PR00723">
    <property type="entry name" value="SUBTILISIN"/>
</dbReference>
<dbReference type="PIRSF" id="PIRSF037894">
    <property type="entry name" value="Subtilisin_rel_CspABC"/>
    <property type="match status" value="1"/>
</dbReference>
<evidence type="ECO:0000256" key="3">
    <source>
        <dbReference type="ARBA" id="ARBA00022801"/>
    </source>
</evidence>
<dbReference type="PANTHER" id="PTHR43399:SF5">
    <property type="entry name" value="PEPTIDASE S8 FAMILY WITH PROTEASE-ASSOCIATED DOMAIN"/>
    <property type="match status" value="1"/>
</dbReference>
<feature type="domain" description="Peptidase S8/S53" evidence="6">
    <location>
        <begin position="428"/>
        <end position="553"/>
    </location>
</feature>
<protein>
    <submittedName>
        <fullName evidence="7">Peptidase</fullName>
    </submittedName>
</protein>
<dbReference type="InterPro" id="IPR023827">
    <property type="entry name" value="Peptidase_S8_Asp-AS"/>
</dbReference>
<dbReference type="InterPro" id="IPR051048">
    <property type="entry name" value="Peptidase_S8/S53_subtilisin"/>
</dbReference>
<keyword evidence="2" id="KW-0645">Protease</keyword>
<dbReference type="AlphaFoldDB" id="A0A3E2N7M7"/>
<keyword evidence="3" id="KW-0378">Hydrolase</keyword>
<dbReference type="GO" id="GO:0006508">
    <property type="term" value="P:proteolysis"/>
    <property type="evidence" value="ECO:0007669"/>
    <property type="project" value="UniProtKB-KW"/>
</dbReference>
<comment type="caution">
    <text evidence="7">The sequence shown here is derived from an EMBL/GenBank/DDBJ whole genome shotgun (WGS) entry which is preliminary data.</text>
</comment>
<evidence type="ECO:0000256" key="4">
    <source>
        <dbReference type="ARBA" id="ARBA00022825"/>
    </source>
</evidence>
<dbReference type="Pfam" id="PF00082">
    <property type="entry name" value="Peptidase_S8"/>
    <property type="match status" value="2"/>
</dbReference>
<dbReference type="SUPFAM" id="SSF52743">
    <property type="entry name" value="Subtilisin-like"/>
    <property type="match status" value="1"/>
</dbReference>
<comment type="caution">
    <text evidence="5">Lacks conserved residue(s) required for the propagation of feature annotation.</text>
</comment>
<dbReference type="EMBL" id="QOHO01000071">
    <property type="protein sequence ID" value="RFZ76990.1"/>
    <property type="molecule type" value="Genomic_DNA"/>
</dbReference>
<dbReference type="CDD" id="cd07478">
    <property type="entry name" value="Peptidases_S8_CspA-like"/>
    <property type="match status" value="1"/>
</dbReference>
<evidence type="ECO:0000313" key="7">
    <source>
        <dbReference type="EMBL" id="RFZ76990.1"/>
    </source>
</evidence>
<evidence type="ECO:0000259" key="6">
    <source>
        <dbReference type="Pfam" id="PF00082"/>
    </source>
</evidence>
<dbReference type="PROSITE" id="PS00136">
    <property type="entry name" value="SUBTILASE_ASP"/>
    <property type="match status" value="1"/>
</dbReference>
<dbReference type="InterPro" id="IPR000209">
    <property type="entry name" value="Peptidase_S8/S53_dom"/>
</dbReference>
<accession>A0A3E2N7M7</accession>
<evidence type="ECO:0000256" key="1">
    <source>
        <dbReference type="ARBA" id="ARBA00011073"/>
    </source>
</evidence>
<dbReference type="Gene3D" id="2.60.120.1290">
    <property type="match status" value="1"/>
</dbReference>
<name>A0A3E2N7M7_9FIRM</name>
<comment type="similarity">
    <text evidence="1 5">Belongs to the peptidase S8 family.</text>
</comment>
<dbReference type="Gene3D" id="3.40.50.200">
    <property type="entry name" value="Peptidase S8/S53 domain"/>
    <property type="match status" value="1"/>
</dbReference>
<dbReference type="Proteomes" id="UP000260680">
    <property type="component" value="Unassembled WGS sequence"/>
</dbReference>
<sequence length="568" mass="62405">MMPEDRFKITSNDYMDLIIQYNGNPNILKQYEEYSVHIINPGYAGIYLPISQVTSRLIRDFGYSGIPKCYSLLSYESLAASGVTLLRNIPALNLRGEGILIGFVDTGIDYTNPVFLKEDGTTKIAAIWDQTIDSGPYPDLRYTAYYGTEYTAEQINQALTSTDPLAVVPSMDVNGHGTMLAGIAAGSENRSNQFMGVVPDAELLIVKLKQAKRNLTDYYSIPPDVTCYQETDINWGVQYLINTADKLNRPLIVCIAVGTSQGPHGNNGLLGSLLRIVGDCPGVGITVAAGNEAQARRHYYSILRPSEKVTVELNVAQDEYGFTMELWGSPPMMYVMDILSPSGEYVPAISRGLFETKQVNFIFDQTILSIDYNMIERDSGKQVIILRFKNPAQGIWRFHVSGSGDLPGDFHIWLPSGNFISDQTFFINSNPFTTITSPGNSIIPITVTAYNAATGALYPESGKGFSTSNIINPDLAAPGVDVVCPTLNNEFTTITGTGAAAAHMAGIAAMIFEWGIVDNNYPNLDTIGIKKFLLRGAKRSSNLQYPNQNWGYGIVDVYNSYNIFRTIL</sequence>
<evidence type="ECO:0000256" key="5">
    <source>
        <dbReference type="PROSITE-ProRule" id="PRU01240"/>
    </source>
</evidence>
<dbReference type="PROSITE" id="PS51892">
    <property type="entry name" value="SUBTILASE"/>
    <property type="match status" value="1"/>
</dbReference>
<evidence type="ECO:0000313" key="8">
    <source>
        <dbReference type="Proteomes" id="UP000260680"/>
    </source>
</evidence>
<dbReference type="PANTHER" id="PTHR43399">
    <property type="entry name" value="SUBTILISIN-RELATED"/>
    <property type="match status" value="1"/>
</dbReference>